<keyword evidence="9" id="KW-1185">Reference proteome</keyword>
<dbReference type="Pfam" id="PF07690">
    <property type="entry name" value="MFS_1"/>
    <property type="match status" value="1"/>
</dbReference>
<dbReference type="Gene3D" id="1.20.1250.20">
    <property type="entry name" value="MFS general substrate transporter like domains"/>
    <property type="match status" value="1"/>
</dbReference>
<protein>
    <submittedName>
        <fullName evidence="8">MFS transporter</fullName>
    </submittedName>
</protein>
<feature type="domain" description="Major facilitator superfamily (MFS) profile" evidence="7">
    <location>
        <begin position="9"/>
        <end position="394"/>
    </location>
</feature>
<feature type="transmembrane region" description="Helical" evidence="6">
    <location>
        <begin position="280"/>
        <end position="299"/>
    </location>
</feature>
<feature type="transmembrane region" description="Helical" evidence="6">
    <location>
        <begin position="365"/>
        <end position="386"/>
    </location>
</feature>
<dbReference type="GO" id="GO:0022857">
    <property type="term" value="F:transmembrane transporter activity"/>
    <property type="evidence" value="ECO:0007669"/>
    <property type="project" value="InterPro"/>
</dbReference>
<dbReference type="CDD" id="cd06173">
    <property type="entry name" value="MFS_MefA_like"/>
    <property type="match status" value="1"/>
</dbReference>
<dbReference type="SUPFAM" id="SSF103473">
    <property type="entry name" value="MFS general substrate transporter"/>
    <property type="match status" value="1"/>
</dbReference>
<feature type="transmembrane region" description="Helical" evidence="6">
    <location>
        <begin position="12"/>
        <end position="36"/>
    </location>
</feature>
<evidence type="ECO:0000256" key="1">
    <source>
        <dbReference type="ARBA" id="ARBA00004651"/>
    </source>
</evidence>
<feature type="transmembrane region" description="Helical" evidence="6">
    <location>
        <begin position="252"/>
        <end position="273"/>
    </location>
</feature>
<dbReference type="InterPro" id="IPR020846">
    <property type="entry name" value="MFS_dom"/>
</dbReference>
<evidence type="ECO:0000313" key="9">
    <source>
        <dbReference type="Proteomes" id="UP001451782"/>
    </source>
</evidence>
<accession>A0AAN0NIA1</accession>
<proteinExistence type="predicted"/>
<reference evidence="8 9" key="1">
    <citation type="submission" date="2024-04" db="EMBL/GenBank/DDBJ databases">
        <title>Phylogenomic analyses of a clade within the roseobacter group suggest taxonomic reassignments of species of the genera Aestuariivita, Citreicella, Loktanella, Nautella, Pelagibaca, Ruegeria, Thalassobius, Thiobacimonas and Tropicibacter, and the proposal o.</title>
        <authorList>
            <person name="Jeon C.O."/>
        </authorList>
    </citation>
    <scope>NUCLEOTIDE SEQUENCE [LARGE SCALE GENOMIC DNA]</scope>
    <source>
        <strain evidence="8 9">G8-12</strain>
    </source>
</reference>
<name>A0AAN0NIA1_9RHOB</name>
<evidence type="ECO:0000256" key="2">
    <source>
        <dbReference type="ARBA" id="ARBA00022475"/>
    </source>
</evidence>
<dbReference type="KEGG" id="yag:AABB28_06000"/>
<dbReference type="InterPro" id="IPR036259">
    <property type="entry name" value="MFS_trans_sf"/>
</dbReference>
<dbReference type="EMBL" id="CP151762">
    <property type="protein sequence ID" value="WZU64827.1"/>
    <property type="molecule type" value="Genomic_DNA"/>
</dbReference>
<dbReference type="Proteomes" id="UP001451782">
    <property type="component" value="Chromosome"/>
</dbReference>
<evidence type="ECO:0000256" key="4">
    <source>
        <dbReference type="ARBA" id="ARBA00022989"/>
    </source>
</evidence>
<feature type="transmembrane region" description="Helical" evidence="6">
    <location>
        <begin position="168"/>
        <end position="189"/>
    </location>
</feature>
<keyword evidence="2" id="KW-1003">Cell membrane</keyword>
<evidence type="ECO:0000313" key="8">
    <source>
        <dbReference type="EMBL" id="WZU64827.1"/>
    </source>
</evidence>
<dbReference type="AlphaFoldDB" id="A0AAN0NIA1"/>
<comment type="subcellular location">
    <subcellularLocation>
        <location evidence="1">Cell membrane</location>
        <topology evidence="1">Multi-pass membrane protein</topology>
    </subcellularLocation>
</comment>
<feature type="transmembrane region" description="Helical" evidence="6">
    <location>
        <begin position="77"/>
        <end position="95"/>
    </location>
</feature>
<dbReference type="RefSeq" id="WP_342071184.1">
    <property type="nucleotide sequence ID" value="NZ_CP151762.1"/>
</dbReference>
<evidence type="ECO:0000259" key="7">
    <source>
        <dbReference type="PROSITE" id="PS50850"/>
    </source>
</evidence>
<evidence type="ECO:0000256" key="6">
    <source>
        <dbReference type="SAM" id="Phobius"/>
    </source>
</evidence>
<keyword evidence="5 6" id="KW-0472">Membrane</keyword>
<evidence type="ECO:0000256" key="5">
    <source>
        <dbReference type="ARBA" id="ARBA00023136"/>
    </source>
</evidence>
<sequence>MWTLIRHPVFGRLFAAQVVALLGTGLLTVALGLLAFDLAGAAAGAVLGTAYAIKMVAYVGLSPVAGALVSNLPRKPVLIMADLVRAVVALSLPFITEVWQIYLAIFLLQTASATFTPAFQATIPDVLEDEDDYARALSLSRLAYDLENLISPALAGLLLLLISYHWLFGGTVIGFGFSALLIWGTVLPLRQPTTSRPFRARLTRGVRIYLATPRLRGLLALTLTAAAASAFVIVNTVVVVRSGFGGTDGDVAIALAAFGGGSMIAALALPALLKRLSDRPVMMTGAALLTALMALQAFVTATWPMFLLFWALTGLGYSATLTPQGRLLRRSAHAEDRQSVFTAQFALSHVCWLVTYPLAGNAMTAWGMAPTMGILAAVGAIGLLAATRLWPEGDPVVVTHSHDDLPDDHPHLAGGGHRHAHPLVIDDEHHAWPTHG</sequence>
<keyword evidence="3 6" id="KW-0812">Transmembrane</keyword>
<dbReference type="InterPro" id="IPR011701">
    <property type="entry name" value="MFS"/>
</dbReference>
<dbReference type="PROSITE" id="PS50850">
    <property type="entry name" value="MFS"/>
    <property type="match status" value="1"/>
</dbReference>
<dbReference type="PANTHER" id="PTHR23513">
    <property type="entry name" value="INTEGRAL MEMBRANE EFFLUX PROTEIN-RELATED"/>
    <property type="match status" value="1"/>
</dbReference>
<keyword evidence="4 6" id="KW-1133">Transmembrane helix</keyword>
<dbReference type="PANTHER" id="PTHR23513:SF18">
    <property type="entry name" value="INTEGRAL MEMBRANE PROTEIN"/>
    <property type="match status" value="1"/>
</dbReference>
<organism evidence="8 9">
    <name type="scientific">Yoonia algicola</name>
    <dbReference type="NCBI Taxonomy" id="3137368"/>
    <lineage>
        <taxon>Bacteria</taxon>
        <taxon>Pseudomonadati</taxon>
        <taxon>Pseudomonadota</taxon>
        <taxon>Alphaproteobacteria</taxon>
        <taxon>Rhodobacterales</taxon>
        <taxon>Paracoccaceae</taxon>
        <taxon>Yoonia</taxon>
    </lineage>
</organism>
<gene>
    <name evidence="8" type="ORF">AABB28_06000</name>
</gene>
<dbReference type="GO" id="GO:0005886">
    <property type="term" value="C:plasma membrane"/>
    <property type="evidence" value="ECO:0007669"/>
    <property type="project" value="UniProtKB-SubCell"/>
</dbReference>
<evidence type="ECO:0000256" key="3">
    <source>
        <dbReference type="ARBA" id="ARBA00022692"/>
    </source>
</evidence>
<feature type="transmembrane region" description="Helical" evidence="6">
    <location>
        <begin position="217"/>
        <end position="240"/>
    </location>
</feature>
<feature type="transmembrane region" description="Helical" evidence="6">
    <location>
        <begin position="42"/>
        <end position="65"/>
    </location>
</feature>